<organism evidence="2 3">
    <name type="scientific">Monosporascus ibericus</name>
    <dbReference type="NCBI Taxonomy" id="155417"/>
    <lineage>
        <taxon>Eukaryota</taxon>
        <taxon>Fungi</taxon>
        <taxon>Dikarya</taxon>
        <taxon>Ascomycota</taxon>
        <taxon>Pezizomycotina</taxon>
        <taxon>Sordariomycetes</taxon>
        <taxon>Xylariomycetidae</taxon>
        <taxon>Xylariales</taxon>
        <taxon>Xylariales incertae sedis</taxon>
        <taxon>Monosporascus</taxon>
    </lineage>
</organism>
<evidence type="ECO:0000256" key="1">
    <source>
        <dbReference type="ARBA" id="ARBA00022801"/>
    </source>
</evidence>
<reference evidence="2 3" key="1">
    <citation type="submission" date="2018-06" db="EMBL/GenBank/DDBJ databases">
        <title>Complete Genomes of Monosporascus.</title>
        <authorList>
            <person name="Robinson A.J."/>
            <person name="Natvig D.O."/>
        </authorList>
    </citation>
    <scope>NUCLEOTIDE SEQUENCE [LARGE SCALE GENOMIC DNA]</scope>
    <source>
        <strain evidence="2 3">CBS 110550</strain>
    </source>
</reference>
<dbReference type="STRING" id="155417.A0A4Q4SX27"/>
<dbReference type="InterPro" id="IPR008928">
    <property type="entry name" value="6-hairpin_glycosidase_sf"/>
</dbReference>
<dbReference type="InterPro" id="IPR012341">
    <property type="entry name" value="6hp_glycosidase-like_sf"/>
</dbReference>
<proteinExistence type="predicted"/>
<dbReference type="AlphaFoldDB" id="A0A4Q4SX27"/>
<dbReference type="EMBL" id="QJNU01000915">
    <property type="protein sequence ID" value="RYO83051.1"/>
    <property type="molecule type" value="Genomic_DNA"/>
</dbReference>
<dbReference type="PANTHER" id="PTHR33886:SF9">
    <property type="entry name" value="UNSATURATED RHAMNOGALACTURONAN HYDROLASE (EUROFUNG)"/>
    <property type="match status" value="1"/>
</dbReference>
<dbReference type="InterPro" id="IPR010905">
    <property type="entry name" value="Glyco_hydro_88"/>
</dbReference>
<evidence type="ECO:0000313" key="2">
    <source>
        <dbReference type="EMBL" id="RYO83051.1"/>
    </source>
</evidence>
<accession>A0A4Q4SX27</accession>
<sequence length="385" mass="44426">MKFALSLLVGAAAAQCGKRSPSYLTWTADSFIEHGVEKNFHYTQATLYLGYEAAYELTGDEKYAEWYRNQIDDAVVLEDGTIKDWDYEFYSLDDYRIGNNFLWWYERTGEEKYRKAADIIREQINRHPRNQAGGFWHRRPVYPNQMWLDGIFMADTFYAKWTKMFDNDNTTAWDDILKQFVLIDSHTRNHTTGLLAHGYDESKTAVWADPVTVNRDSGSAPLVWDRAVGWYFIALLEAIQLFPESHEGHSILVGFYKDLAAALKKAQHKSGGWWLIMSEPYPGMEGNYIESSASAMFTYGWLKGIKLGLISKGEYYKAAKKGYKLLTNRFVRADDECLLNWEGTVEVGSLCCNGTYEYYISIPLQTNDYKGVGPFMLASYEWETY</sequence>
<dbReference type="PANTHER" id="PTHR33886">
    <property type="entry name" value="UNSATURATED RHAMNOGALACTURONAN HYDROLASE (EUROFUNG)"/>
    <property type="match status" value="1"/>
</dbReference>
<evidence type="ECO:0000313" key="3">
    <source>
        <dbReference type="Proteomes" id="UP000293360"/>
    </source>
</evidence>
<dbReference type="Pfam" id="PF07470">
    <property type="entry name" value="Glyco_hydro_88"/>
    <property type="match status" value="1"/>
</dbReference>
<dbReference type="InterPro" id="IPR052043">
    <property type="entry name" value="PolySaccharide_Degr_Enz"/>
</dbReference>
<dbReference type="OrthoDB" id="540611at2759"/>
<name>A0A4Q4SX27_9PEZI</name>
<dbReference type="SUPFAM" id="SSF48208">
    <property type="entry name" value="Six-hairpin glycosidases"/>
    <property type="match status" value="1"/>
</dbReference>
<keyword evidence="1" id="KW-0378">Hydrolase</keyword>
<dbReference type="Proteomes" id="UP000293360">
    <property type="component" value="Unassembled WGS sequence"/>
</dbReference>
<keyword evidence="3" id="KW-1185">Reference proteome</keyword>
<gene>
    <name evidence="2" type="ORF">DL764_009509</name>
</gene>
<protein>
    <submittedName>
        <fullName evidence="2">Uncharacterized protein</fullName>
    </submittedName>
</protein>
<dbReference type="GO" id="GO:0005975">
    <property type="term" value="P:carbohydrate metabolic process"/>
    <property type="evidence" value="ECO:0007669"/>
    <property type="project" value="InterPro"/>
</dbReference>
<comment type="caution">
    <text evidence="2">The sequence shown here is derived from an EMBL/GenBank/DDBJ whole genome shotgun (WGS) entry which is preliminary data.</text>
</comment>
<dbReference type="GO" id="GO:0016787">
    <property type="term" value="F:hydrolase activity"/>
    <property type="evidence" value="ECO:0007669"/>
    <property type="project" value="UniProtKB-KW"/>
</dbReference>
<dbReference type="Gene3D" id="1.50.10.10">
    <property type="match status" value="1"/>
</dbReference>